<proteinExistence type="predicted"/>
<evidence type="ECO:0000256" key="1">
    <source>
        <dbReference type="SAM" id="MobiDB-lite"/>
    </source>
</evidence>
<evidence type="ECO:0000313" key="2">
    <source>
        <dbReference type="EMBL" id="KAF7399800.1"/>
    </source>
</evidence>
<feature type="region of interest" description="Disordered" evidence="1">
    <location>
        <begin position="20"/>
        <end position="71"/>
    </location>
</feature>
<protein>
    <submittedName>
        <fullName evidence="2">Uncharacterized protein</fullName>
    </submittedName>
</protein>
<keyword evidence="3" id="KW-1185">Reference proteome</keyword>
<accession>A0A834N8K9</accession>
<sequence length="119" mass="13809">MGRRIEALYESERLTRQSRPYTVALVTGPVEAHHGEERKRTKNGEKKEEGKRDPTSATITTENDPFRNHPPIFTERTTLLFFHETRRGTSCKPVLSRGFYSKPWSLRAARFDPLYRSAT</sequence>
<evidence type="ECO:0000313" key="3">
    <source>
        <dbReference type="Proteomes" id="UP000617340"/>
    </source>
</evidence>
<reference evidence="2" key="1">
    <citation type="journal article" date="2020" name="G3 (Bethesda)">
        <title>High-Quality Assemblies for Three Invasive Social Wasps from the &lt;i&gt;Vespula&lt;/i&gt; Genus.</title>
        <authorList>
            <person name="Harrop T.W.R."/>
            <person name="Guhlin J."/>
            <person name="McLaughlin G.M."/>
            <person name="Permina E."/>
            <person name="Stockwell P."/>
            <person name="Gilligan J."/>
            <person name="Le Lec M.F."/>
            <person name="Gruber M.A.M."/>
            <person name="Quinn O."/>
            <person name="Lovegrove M."/>
            <person name="Duncan E.J."/>
            <person name="Remnant E.J."/>
            <person name="Van Eeckhoven J."/>
            <person name="Graham B."/>
            <person name="Knapp R.A."/>
            <person name="Langford K.W."/>
            <person name="Kronenberg Z."/>
            <person name="Press M.O."/>
            <person name="Eacker S.M."/>
            <person name="Wilson-Rankin E.E."/>
            <person name="Purcell J."/>
            <person name="Lester P.J."/>
            <person name="Dearden P.K."/>
        </authorList>
    </citation>
    <scope>NUCLEOTIDE SEQUENCE</scope>
    <source>
        <strain evidence="2">Linc-1</strain>
    </source>
</reference>
<organism evidence="2 3">
    <name type="scientific">Vespula germanica</name>
    <name type="common">German yellow jacket</name>
    <name type="synonym">Paravespula germanica</name>
    <dbReference type="NCBI Taxonomy" id="30212"/>
    <lineage>
        <taxon>Eukaryota</taxon>
        <taxon>Metazoa</taxon>
        <taxon>Ecdysozoa</taxon>
        <taxon>Arthropoda</taxon>
        <taxon>Hexapoda</taxon>
        <taxon>Insecta</taxon>
        <taxon>Pterygota</taxon>
        <taxon>Neoptera</taxon>
        <taxon>Endopterygota</taxon>
        <taxon>Hymenoptera</taxon>
        <taxon>Apocrita</taxon>
        <taxon>Aculeata</taxon>
        <taxon>Vespoidea</taxon>
        <taxon>Vespidae</taxon>
        <taxon>Vespinae</taxon>
        <taxon>Vespula</taxon>
    </lineage>
</organism>
<feature type="compositionally biased region" description="Basic and acidic residues" evidence="1">
    <location>
        <begin position="31"/>
        <end position="54"/>
    </location>
</feature>
<dbReference type="AlphaFoldDB" id="A0A834N8K9"/>
<name>A0A834N8K9_VESGE</name>
<comment type="caution">
    <text evidence="2">The sequence shown here is derived from an EMBL/GenBank/DDBJ whole genome shotgun (WGS) entry which is preliminary data.</text>
</comment>
<gene>
    <name evidence="2" type="ORF">HZH68_008392</name>
</gene>
<dbReference type="Proteomes" id="UP000617340">
    <property type="component" value="Unassembled WGS sequence"/>
</dbReference>
<dbReference type="EMBL" id="JACSDZ010000007">
    <property type="protein sequence ID" value="KAF7399800.1"/>
    <property type="molecule type" value="Genomic_DNA"/>
</dbReference>